<evidence type="ECO:0000256" key="3">
    <source>
        <dbReference type="ARBA" id="ARBA00023237"/>
    </source>
</evidence>
<dbReference type="InterPro" id="IPR011659">
    <property type="entry name" value="WD40"/>
</dbReference>
<evidence type="ECO:0000256" key="2">
    <source>
        <dbReference type="ARBA" id="ARBA00023136"/>
    </source>
</evidence>
<name>A0A238UC64_9FLAO</name>
<dbReference type="Proteomes" id="UP000215214">
    <property type="component" value="Chromosome TJEJU"/>
</dbReference>
<proteinExistence type="predicted"/>
<dbReference type="OrthoDB" id="9809364at2"/>
<dbReference type="InterPro" id="IPR036737">
    <property type="entry name" value="OmpA-like_sf"/>
</dbReference>
<dbReference type="PROSITE" id="PS51123">
    <property type="entry name" value="OMPA_2"/>
    <property type="match status" value="1"/>
</dbReference>
<evidence type="ECO:0000259" key="6">
    <source>
        <dbReference type="PROSITE" id="PS51123"/>
    </source>
</evidence>
<comment type="subcellular location">
    <subcellularLocation>
        <location evidence="1">Cell outer membrane</location>
    </subcellularLocation>
</comment>
<dbReference type="Gene3D" id="2.60.40.1120">
    <property type="entry name" value="Carboxypeptidase-like, regulatory domain"/>
    <property type="match status" value="1"/>
</dbReference>
<dbReference type="SUPFAM" id="SSF82171">
    <property type="entry name" value="DPP6 N-terminal domain-like"/>
    <property type="match status" value="1"/>
</dbReference>
<dbReference type="SUPFAM" id="SSF48452">
    <property type="entry name" value="TPR-like"/>
    <property type="match status" value="1"/>
</dbReference>
<dbReference type="Gene3D" id="1.25.40.10">
    <property type="entry name" value="Tetratricopeptide repeat domain"/>
    <property type="match status" value="1"/>
</dbReference>
<dbReference type="EMBL" id="LT899436">
    <property type="protein sequence ID" value="SNR16682.1"/>
    <property type="molecule type" value="Genomic_DNA"/>
</dbReference>
<dbReference type="InterPro" id="IPR011042">
    <property type="entry name" value="6-blade_b-propeller_TolB-like"/>
</dbReference>
<keyword evidence="8" id="KW-1185">Reference proteome</keyword>
<dbReference type="PRINTS" id="PR01021">
    <property type="entry name" value="OMPADOMAIN"/>
</dbReference>
<dbReference type="InterPro" id="IPR011990">
    <property type="entry name" value="TPR-like_helical_dom_sf"/>
</dbReference>
<dbReference type="CDD" id="cd07185">
    <property type="entry name" value="OmpA_C-like"/>
    <property type="match status" value="1"/>
</dbReference>
<feature type="coiled-coil region" evidence="5">
    <location>
        <begin position="514"/>
        <end position="567"/>
    </location>
</feature>
<gene>
    <name evidence="7" type="ORF">TJEJU_3016</name>
</gene>
<keyword evidence="5" id="KW-0175">Coiled coil</keyword>
<dbReference type="SUPFAM" id="SSF49478">
    <property type="entry name" value="Cna protein B-type domain"/>
    <property type="match status" value="1"/>
</dbReference>
<dbReference type="KEGG" id="tje:TJEJU_3016"/>
<organism evidence="7 8">
    <name type="scientific">Tenacibaculum jejuense</name>
    <dbReference type="NCBI Taxonomy" id="584609"/>
    <lineage>
        <taxon>Bacteria</taxon>
        <taxon>Pseudomonadati</taxon>
        <taxon>Bacteroidota</taxon>
        <taxon>Flavobacteriia</taxon>
        <taxon>Flavobacteriales</taxon>
        <taxon>Flavobacteriaceae</taxon>
        <taxon>Tenacibaculum</taxon>
    </lineage>
</organism>
<dbReference type="GO" id="GO:0009279">
    <property type="term" value="C:cell outer membrane"/>
    <property type="evidence" value="ECO:0007669"/>
    <property type="project" value="UniProtKB-SubCell"/>
</dbReference>
<keyword evidence="2 4" id="KW-0472">Membrane</keyword>
<evidence type="ECO:0000313" key="8">
    <source>
        <dbReference type="Proteomes" id="UP000215214"/>
    </source>
</evidence>
<feature type="domain" description="OmpA-like" evidence="6">
    <location>
        <begin position="564"/>
        <end position="686"/>
    </location>
</feature>
<dbReference type="Gene3D" id="2.120.10.30">
    <property type="entry name" value="TolB, C-terminal domain"/>
    <property type="match status" value="1"/>
</dbReference>
<dbReference type="Pfam" id="PF07676">
    <property type="entry name" value="PD40"/>
    <property type="match status" value="3"/>
</dbReference>
<dbReference type="InterPro" id="IPR006665">
    <property type="entry name" value="OmpA-like"/>
</dbReference>
<dbReference type="PANTHER" id="PTHR30329:SF21">
    <property type="entry name" value="LIPOPROTEIN YIAD-RELATED"/>
    <property type="match status" value="1"/>
</dbReference>
<evidence type="ECO:0000256" key="5">
    <source>
        <dbReference type="SAM" id="Coils"/>
    </source>
</evidence>
<evidence type="ECO:0000256" key="4">
    <source>
        <dbReference type="PROSITE-ProRule" id="PRU00473"/>
    </source>
</evidence>
<dbReference type="PANTHER" id="PTHR30329">
    <property type="entry name" value="STATOR ELEMENT OF FLAGELLAR MOTOR COMPLEX"/>
    <property type="match status" value="1"/>
</dbReference>
<dbReference type="InterPro" id="IPR006664">
    <property type="entry name" value="OMP_bac"/>
</dbReference>
<accession>A0A238UC64</accession>
<protein>
    <submittedName>
        <fullName evidence="7">Probable outer membrane protein, OmpA family</fullName>
    </submittedName>
</protein>
<dbReference type="RefSeq" id="WP_095073393.1">
    <property type="nucleotide sequence ID" value="NZ_LT899436.1"/>
</dbReference>
<reference evidence="7 8" key="1">
    <citation type="submission" date="2017-07" db="EMBL/GenBank/DDBJ databases">
        <authorList>
            <person name="Sun Z.S."/>
            <person name="Albrecht U."/>
            <person name="Echele G."/>
            <person name="Lee C.C."/>
        </authorList>
    </citation>
    <scope>NUCLEOTIDE SEQUENCE [LARGE SCALE GENOMIC DNA]</scope>
    <source>
        <strain evidence="8">type strain: KCTC 22618</strain>
    </source>
</reference>
<dbReference type="Pfam" id="PF00691">
    <property type="entry name" value="OmpA"/>
    <property type="match status" value="1"/>
</dbReference>
<dbReference type="SUPFAM" id="SSF103088">
    <property type="entry name" value="OmpA-like"/>
    <property type="match status" value="1"/>
</dbReference>
<evidence type="ECO:0000256" key="1">
    <source>
        <dbReference type="ARBA" id="ARBA00004442"/>
    </source>
</evidence>
<sequence>MKKISFLLLFSSVFICFSQSQSLKRAHKYFERTFYSEAIPLYEKALKERESFDAIKNLADAYYYTYNMEKATVNYRYLLKNYRKYVEEIYYYRFSNSLKALGEYKKANNVLLNYYKTKDESKYTQLQKEIEYLENIEALGNRFTIDNLGINTPDSEFGAIQKGDSIIFAAPRKEIYGKRFGWNGQHYLDIYQVNTNQMYLGDSISKPFSEKINSKLHESNIIFTKDGKTAYFTRNSEIKGKRNTDDKKITHVQLYKAELIDNEWKNISSLSFNSNTYSTEHPALSPDEKTLYFASDMPGGFGGFDLYAVTIDYDGSFGKPQNLGETINTPKKEQFPFISEDNKLYFSSNGHPGFGSLDVFVCSISDGKISKPDNVGFPVNSGYDDFSFNINSKTKEGFFASNRKGGKGSDDIYRITEQKPLKIEPCSQFISGLITDEDSGVILNDVQLILVDKNQKEITKTNTSNSEKFKFKVNCQTTYTVKASKIGYKSNQRTIVLKKVRNKDNDASMTLKSLAIIEKEKREALALKLKKEEELKLRNAEKLKFAKDKKRKEIVEKEKDIEKQKDKIVIKTDEISFDYKLWYLRRDSKKAIDKVINLMKKYPDMIVEVGTHSDIRGNNRYNLELSQKRATSVRMYFLESGIEPDRITAIGYGETQPLIKCKTEESCTEEQHEINRRCEFIVKKIL</sequence>
<dbReference type="InterPro" id="IPR050330">
    <property type="entry name" value="Bact_OuterMem_StrucFunc"/>
</dbReference>
<evidence type="ECO:0000313" key="7">
    <source>
        <dbReference type="EMBL" id="SNR16682.1"/>
    </source>
</evidence>
<dbReference type="Gene3D" id="3.30.1330.60">
    <property type="entry name" value="OmpA-like domain"/>
    <property type="match status" value="1"/>
</dbReference>
<dbReference type="AlphaFoldDB" id="A0A238UC64"/>
<keyword evidence="3" id="KW-0998">Cell outer membrane</keyword>